<dbReference type="NCBIfam" id="TIGR02937">
    <property type="entry name" value="sigma70-ECF"/>
    <property type="match status" value="1"/>
</dbReference>
<name>A0ABQ1IC23_9PROT</name>
<feature type="domain" description="RNA polymerase sigma-70 region 2" evidence="5">
    <location>
        <begin position="17"/>
        <end position="78"/>
    </location>
</feature>
<dbReference type="InterPro" id="IPR013324">
    <property type="entry name" value="RNA_pol_sigma_r3/r4-like"/>
</dbReference>
<dbReference type="EMBL" id="BMDZ01000011">
    <property type="protein sequence ID" value="GGB34215.1"/>
    <property type="molecule type" value="Genomic_DNA"/>
</dbReference>
<evidence type="ECO:0000256" key="1">
    <source>
        <dbReference type="ARBA" id="ARBA00010641"/>
    </source>
</evidence>
<keyword evidence="8" id="KW-1185">Reference proteome</keyword>
<keyword evidence="2" id="KW-0805">Transcription regulation</keyword>
<gene>
    <name evidence="7" type="ORF">GCM10011505_14560</name>
</gene>
<dbReference type="CDD" id="cd06171">
    <property type="entry name" value="Sigma70_r4"/>
    <property type="match status" value="1"/>
</dbReference>
<dbReference type="InterPro" id="IPR039425">
    <property type="entry name" value="RNA_pol_sigma-70-like"/>
</dbReference>
<keyword evidence="4" id="KW-0804">Transcription</keyword>
<comment type="similarity">
    <text evidence="1">Belongs to the sigma-70 factor family. ECF subfamily.</text>
</comment>
<dbReference type="SUPFAM" id="SSF88946">
    <property type="entry name" value="Sigma2 domain of RNA polymerase sigma factors"/>
    <property type="match status" value="1"/>
</dbReference>
<dbReference type="InterPro" id="IPR013249">
    <property type="entry name" value="RNA_pol_sigma70_r4_t2"/>
</dbReference>
<dbReference type="PANTHER" id="PTHR43133">
    <property type="entry name" value="RNA POLYMERASE ECF-TYPE SIGMA FACTO"/>
    <property type="match status" value="1"/>
</dbReference>
<evidence type="ECO:0000259" key="5">
    <source>
        <dbReference type="Pfam" id="PF04542"/>
    </source>
</evidence>
<dbReference type="Pfam" id="PF08281">
    <property type="entry name" value="Sigma70_r4_2"/>
    <property type="match status" value="1"/>
</dbReference>
<accession>A0ABQ1IC23</accession>
<keyword evidence="3" id="KW-0731">Sigma factor</keyword>
<dbReference type="Gene3D" id="1.10.10.10">
    <property type="entry name" value="Winged helix-like DNA-binding domain superfamily/Winged helix DNA-binding domain"/>
    <property type="match status" value="1"/>
</dbReference>
<evidence type="ECO:0000313" key="7">
    <source>
        <dbReference type="EMBL" id="GGB34215.1"/>
    </source>
</evidence>
<dbReference type="InterPro" id="IPR036388">
    <property type="entry name" value="WH-like_DNA-bd_sf"/>
</dbReference>
<evidence type="ECO:0000256" key="4">
    <source>
        <dbReference type="ARBA" id="ARBA00023163"/>
    </source>
</evidence>
<dbReference type="InterPro" id="IPR013325">
    <property type="entry name" value="RNA_pol_sigma_r2"/>
</dbReference>
<dbReference type="PANTHER" id="PTHR43133:SF63">
    <property type="entry name" value="RNA POLYMERASE SIGMA FACTOR FECI-RELATED"/>
    <property type="match status" value="1"/>
</dbReference>
<evidence type="ECO:0000256" key="3">
    <source>
        <dbReference type="ARBA" id="ARBA00023082"/>
    </source>
</evidence>
<dbReference type="Gene3D" id="1.10.1740.10">
    <property type="match status" value="1"/>
</dbReference>
<dbReference type="InterPro" id="IPR007627">
    <property type="entry name" value="RNA_pol_sigma70_r2"/>
</dbReference>
<evidence type="ECO:0000313" key="8">
    <source>
        <dbReference type="Proteomes" id="UP000603352"/>
    </source>
</evidence>
<dbReference type="InterPro" id="IPR014284">
    <property type="entry name" value="RNA_pol_sigma-70_dom"/>
</dbReference>
<dbReference type="Pfam" id="PF04542">
    <property type="entry name" value="Sigma70_r2"/>
    <property type="match status" value="1"/>
</dbReference>
<dbReference type="SUPFAM" id="SSF88659">
    <property type="entry name" value="Sigma3 and sigma4 domains of RNA polymerase sigma factors"/>
    <property type="match status" value="1"/>
</dbReference>
<comment type="caution">
    <text evidence="7">The sequence shown here is derived from an EMBL/GenBank/DDBJ whole genome shotgun (WGS) entry which is preliminary data.</text>
</comment>
<evidence type="ECO:0000256" key="2">
    <source>
        <dbReference type="ARBA" id="ARBA00023015"/>
    </source>
</evidence>
<organism evidence="7 8">
    <name type="scientific">Tistrella bauzanensis</name>
    <dbReference type="NCBI Taxonomy" id="657419"/>
    <lineage>
        <taxon>Bacteria</taxon>
        <taxon>Pseudomonadati</taxon>
        <taxon>Pseudomonadota</taxon>
        <taxon>Alphaproteobacteria</taxon>
        <taxon>Geminicoccales</taxon>
        <taxon>Geminicoccaceae</taxon>
        <taxon>Tistrella</taxon>
    </lineage>
</organism>
<evidence type="ECO:0000259" key="6">
    <source>
        <dbReference type="Pfam" id="PF08281"/>
    </source>
</evidence>
<proteinExistence type="inferred from homology"/>
<feature type="domain" description="RNA polymerase sigma factor 70 region 4 type 2" evidence="6">
    <location>
        <begin position="113"/>
        <end position="165"/>
    </location>
</feature>
<dbReference type="RefSeq" id="WP_188576251.1">
    <property type="nucleotide sequence ID" value="NZ_BMDZ01000011.1"/>
</dbReference>
<protein>
    <submittedName>
        <fullName evidence="7">RNA polymerase subunit sigma-24</fullName>
    </submittedName>
</protein>
<reference evidence="8" key="1">
    <citation type="journal article" date="2019" name="Int. J. Syst. Evol. Microbiol.">
        <title>The Global Catalogue of Microorganisms (GCM) 10K type strain sequencing project: providing services to taxonomists for standard genome sequencing and annotation.</title>
        <authorList>
            <consortium name="The Broad Institute Genomics Platform"/>
            <consortium name="The Broad Institute Genome Sequencing Center for Infectious Disease"/>
            <person name="Wu L."/>
            <person name="Ma J."/>
        </authorList>
    </citation>
    <scope>NUCLEOTIDE SEQUENCE [LARGE SCALE GENOMIC DNA]</scope>
    <source>
        <strain evidence="8">CGMCC 1.10188</strain>
    </source>
</reference>
<dbReference type="Proteomes" id="UP000603352">
    <property type="component" value="Unassembled WGS sequence"/>
</dbReference>
<sequence length="175" mass="19371">MDRTALDRLNHVYTGQRRVLVRSLTSIVGSLAVAEDLAQETYLKVRAALAHTQVQHLEPFLFRTARNLALDHLRRERRQGAVVGQGDADDDMARIAADTPTPEAEVGDRQLLDRLEQAMSRLTPRQRRVMVACRLEGRSYGEVATSLGVSTSTVQKDLKDAMAACLGSFMAGPRQ</sequence>